<keyword evidence="1" id="KW-1133">Transmembrane helix</keyword>
<evidence type="ECO:0000313" key="3">
    <source>
        <dbReference type="Proteomes" id="UP000093199"/>
    </source>
</evidence>
<keyword evidence="1" id="KW-0812">Transmembrane</keyword>
<accession>A0A1C0YBS8</accession>
<organism evidence="2 3">
    <name type="scientific">Caryophanon tenue</name>
    <dbReference type="NCBI Taxonomy" id="33978"/>
    <lineage>
        <taxon>Bacteria</taxon>
        <taxon>Bacillati</taxon>
        <taxon>Bacillota</taxon>
        <taxon>Bacilli</taxon>
        <taxon>Bacillales</taxon>
        <taxon>Caryophanaceae</taxon>
        <taxon>Caryophanon</taxon>
    </lineage>
</organism>
<sequence length="65" mass="7683">MKALLFTIIKWIAALYAVGYIVNGYTIDTFWMRVLHSMMLTIFSVNVLVYILKKVEYRLQKNTHV</sequence>
<dbReference type="STRING" id="33978.A6M13_03220"/>
<keyword evidence="3" id="KW-1185">Reference proteome</keyword>
<dbReference type="Proteomes" id="UP000093199">
    <property type="component" value="Unassembled WGS sequence"/>
</dbReference>
<comment type="caution">
    <text evidence="2">The sequence shown here is derived from an EMBL/GenBank/DDBJ whole genome shotgun (WGS) entry which is preliminary data.</text>
</comment>
<dbReference type="AlphaFoldDB" id="A0A1C0YBS8"/>
<proteinExistence type="predicted"/>
<name>A0A1C0YBS8_9BACL</name>
<protein>
    <submittedName>
        <fullName evidence="2">Uncharacterized protein</fullName>
    </submittedName>
</protein>
<evidence type="ECO:0000313" key="2">
    <source>
        <dbReference type="EMBL" id="OCS84601.1"/>
    </source>
</evidence>
<reference evidence="2 3" key="1">
    <citation type="submission" date="2016-07" db="EMBL/GenBank/DDBJ databases">
        <title>Caryophanon tenue genome sequencing.</title>
        <authorList>
            <person name="Verma A."/>
            <person name="Pal Y."/>
            <person name="Krishnamurthi S."/>
        </authorList>
    </citation>
    <scope>NUCLEOTIDE SEQUENCE [LARGE SCALE GENOMIC DNA]</scope>
    <source>
        <strain evidence="2 3">DSM 14152</strain>
    </source>
</reference>
<keyword evidence="1" id="KW-0472">Membrane</keyword>
<evidence type="ECO:0000256" key="1">
    <source>
        <dbReference type="SAM" id="Phobius"/>
    </source>
</evidence>
<gene>
    <name evidence="2" type="ORF">A6M13_03220</name>
</gene>
<feature type="transmembrane region" description="Helical" evidence="1">
    <location>
        <begin position="35"/>
        <end position="52"/>
    </location>
</feature>
<dbReference type="EMBL" id="MASJ01000023">
    <property type="protein sequence ID" value="OCS84601.1"/>
    <property type="molecule type" value="Genomic_DNA"/>
</dbReference>